<keyword evidence="4 8" id="KW-0812">Transmembrane</keyword>
<dbReference type="InterPro" id="IPR018491">
    <property type="entry name" value="SLC12_C"/>
</dbReference>
<feature type="domain" description="Amino acid permease/ SLC12A" evidence="9">
    <location>
        <begin position="559"/>
        <end position="682"/>
    </location>
</feature>
<dbReference type="InterPro" id="IPR004841">
    <property type="entry name" value="AA-permease/SLC12A_dom"/>
</dbReference>
<feature type="domain" description="SLC12A transporter C-terminal" evidence="10">
    <location>
        <begin position="712"/>
        <end position="840"/>
    </location>
</feature>
<comment type="subcellular location">
    <subcellularLocation>
        <location evidence="1">Membrane</location>
        <topology evidence="1">Multi-pass membrane protein</topology>
    </subcellularLocation>
</comment>
<accession>A0A8J2SMD4</accession>
<dbReference type="Proteomes" id="UP000789595">
    <property type="component" value="Unassembled WGS sequence"/>
</dbReference>
<evidence type="ECO:0000259" key="10">
    <source>
        <dbReference type="Pfam" id="PF03522"/>
    </source>
</evidence>
<evidence type="ECO:0000256" key="4">
    <source>
        <dbReference type="ARBA" id="ARBA00022692"/>
    </source>
</evidence>
<feature type="compositionally biased region" description="Basic and acidic residues" evidence="7">
    <location>
        <begin position="12"/>
        <end position="26"/>
    </location>
</feature>
<dbReference type="EMBL" id="CAKKNE010000004">
    <property type="protein sequence ID" value="CAH0375128.1"/>
    <property type="molecule type" value="Genomic_DNA"/>
</dbReference>
<feature type="transmembrane region" description="Helical" evidence="8">
    <location>
        <begin position="184"/>
        <end position="205"/>
    </location>
</feature>
<evidence type="ECO:0000256" key="5">
    <source>
        <dbReference type="ARBA" id="ARBA00022989"/>
    </source>
</evidence>
<evidence type="ECO:0000256" key="8">
    <source>
        <dbReference type="SAM" id="Phobius"/>
    </source>
</evidence>
<evidence type="ECO:0000256" key="3">
    <source>
        <dbReference type="ARBA" id="ARBA00022448"/>
    </source>
</evidence>
<feature type="transmembrane region" description="Helical" evidence="8">
    <location>
        <begin position="153"/>
        <end position="172"/>
    </location>
</feature>
<dbReference type="PANTHER" id="PTHR11827:SF72">
    <property type="entry name" value="GH08340P"/>
    <property type="match status" value="1"/>
</dbReference>
<keyword evidence="6 8" id="KW-0472">Membrane</keyword>
<dbReference type="GO" id="GO:0016020">
    <property type="term" value="C:membrane"/>
    <property type="evidence" value="ECO:0007669"/>
    <property type="project" value="UniProtKB-SubCell"/>
</dbReference>
<feature type="transmembrane region" description="Helical" evidence="8">
    <location>
        <begin position="582"/>
        <end position="609"/>
    </location>
</feature>
<dbReference type="AlphaFoldDB" id="A0A8J2SMD4"/>
<feature type="transmembrane region" description="Helical" evidence="8">
    <location>
        <begin position="300"/>
        <end position="324"/>
    </location>
</feature>
<dbReference type="Pfam" id="PF03522">
    <property type="entry name" value="SLC12"/>
    <property type="match status" value="2"/>
</dbReference>
<feature type="region of interest" description="Disordered" evidence="7">
    <location>
        <begin position="1"/>
        <end position="77"/>
    </location>
</feature>
<dbReference type="Pfam" id="PF00324">
    <property type="entry name" value="AA_permease"/>
    <property type="match status" value="2"/>
</dbReference>
<feature type="region of interest" description="Disordered" evidence="7">
    <location>
        <begin position="477"/>
        <end position="530"/>
    </location>
</feature>
<dbReference type="GO" id="GO:0015377">
    <property type="term" value="F:chloride:monoatomic cation symporter activity"/>
    <property type="evidence" value="ECO:0007669"/>
    <property type="project" value="InterPro"/>
</dbReference>
<evidence type="ECO:0000256" key="6">
    <source>
        <dbReference type="ARBA" id="ARBA00023136"/>
    </source>
</evidence>
<sequence length="1079" mass="117283">MMPPSPPPPPGEESKAPLEIDTERTIQRRNSSLDEDTTDVLAHLEASPSPKGKSRAFPFPSPRRNRLSSDDIAPPDDDVEAIIEGAEEGRLPRLLPEGDRAALIERLRTDLFEVQRDSELSASQRRPASPLPPTPVSITDSTDTQKLGTFKGVFLPCLQNILGIILYLRLTWITGQAGTFGTSGIVLICACSTFLTALSLSAIATNGRVEAGGPYFVISRNLGPEVGVAVGILFYLGTTIAASMYVLGAVEMLFEGFSVVSNTIDIKGSWDWAISALVLMLALALIVRGGVRHVNRAAPIFLSVVILSIILLLLGIFLFAGGVYKGALSWSDRDFGDNVKPDFEKTDDPPQPKPDFQSLIALFYPSVTGIMAGCNRSGVLAQPSRSIPIGTLSAILCTTSLYLLVVWVFGSVLSHETLLDNPYVTADVAWPHPVVVKVGIIMSSLGAALQSLTGAPRLLSAIAGDNLVPFLEPFAPHKEEEHKPPPPPVADSPRRVQSRNRLSTPADLETAGGAPSAPDETPSPVSSPSRKSFFELSNASVQVGRSSAPKNSAELRPTALLLTWFVASVPCLAGNLDAITPIITMFFLLMYATINVSCFAVAFLGTPGFRPTWRCFHWSSALLGCLLCLGLMFAISWLYSLVALAFGAGVGFYVRSRRVSTDWGDAGAGFRFQVARDQLLALTERSTFHHAKNWRPQILVLCRCDGRFNPVKPELLALAGLLKKGRGLLMAHALIDAQDQPRALVAEAATEVLRLHLHAQQIQGFPRAIVHRSGSRDVTESLLATAQSCGVGALRPNSVLLGWPHAEEHSEKRRRRFIQFLRDLSALRKALMVLKDGQALQSGRPFGEGRTLDVWWVVQDGGLLLLIPFLLKRSKVFAGCQLRLFAVMTGLFAHHWNADHGGASAIPQATPGDERALEQEQTLLDRWQRFIERMLADLRIDAEVHPIAGLDFVWAAAHVYRDTLGLRGRTTYAQQLERRTTTPSHRPKPPASPVSPGRQHQSPLIPDDNRLTPLRGFAQALNAKMRRHSSGAALVVTNLPYMTHLPPAFFVDYVDAMTDGLGAVLLVRGSGQEVVTKYG</sequence>
<protein>
    <recommendedName>
        <fullName evidence="13">Amino acid permease/ SLC12A domain-containing protein</fullName>
    </recommendedName>
</protein>
<dbReference type="Gene3D" id="1.20.1740.10">
    <property type="entry name" value="Amino acid/polyamine transporter I"/>
    <property type="match status" value="2"/>
</dbReference>
<evidence type="ECO:0008006" key="13">
    <source>
        <dbReference type="Google" id="ProtNLM"/>
    </source>
</evidence>
<keyword evidence="12" id="KW-1185">Reference proteome</keyword>
<evidence type="ECO:0000256" key="7">
    <source>
        <dbReference type="SAM" id="MobiDB-lite"/>
    </source>
</evidence>
<feature type="transmembrane region" description="Helical" evidence="8">
    <location>
        <begin position="226"/>
        <end position="250"/>
    </location>
</feature>
<dbReference type="OrthoDB" id="2020542at2759"/>
<feature type="transmembrane region" description="Helical" evidence="8">
    <location>
        <begin position="356"/>
        <end position="375"/>
    </location>
</feature>
<feature type="region of interest" description="Disordered" evidence="7">
    <location>
        <begin position="976"/>
        <end position="1011"/>
    </location>
</feature>
<name>A0A8J2SMD4_9STRA</name>
<keyword evidence="3" id="KW-0813">Transport</keyword>
<evidence type="ECO:0000256" key="2">
    <source>
        <dbReference type="ARBA" id="ARBA00010593"/>
    </source>
</evidence>
<gene>
    <name evidence="11" type="ORF">PECAL_4P24510</name>
</gene>
<comment type="caution">
    <text evidence="11">The sequence shown here is derived from an EMBL/GenBank/DDBJ whole genome shotgun (WGS) entry which is preliminary data.</text>
</comment>
<feature type="transmembrane region" description="Helical" evidence="8">
    <location>
        <begin position="621"/>
        <end position="654"/>
    </location>
</feature>
<evidence type="ECO:0000313" key="11">
    <source>
        <dbReference type="EMBL" id="CAH0375128.1"/>
    </source>
</evidence>
<feature type="region of interest" description="Disordered" evidence="7">
    <location>
        <begin position="118"/>
        <end position="142"/>
    </location>
</feature>
<dbReference type="InterPro" id="IPR004842">
    <property type="entry name" value="SLC12A_fam"/>
</dbReference>
<feature type="transmembrane region" description="Helical" evidence="8">
    <location>
        <begin position="387"/>
        <end position="409"/>
    </location>
</feature>
<feature type="compositionally biased region" description="Pro residues" evidence="7">
    <location>
        <begin position="1"/>
        <end position="11"/>
    </location>
</feature>
<dbReference type="FunFam" id="1.20.1740.10:FF:000013">
    <property type="entry name" value="Solute carrier family 12 member"/>
    <property type="match status" value="1"/>
</dbReference>
<feature type="domain" description="Amino acid permease/ SLC12A" evidence="9">
    <location>
        <begin position="152"/>
        <end position="475"/>
    </location>
</feature>
<feature type="domain" description="SLC12A transporter C-terminal" evidence="10">
    <location>
        <begin position="850"/>
        <end position="887"/>
    </location>
</feature>
<reference evidence="11" key="1">
    <citation type="submission" date="2021-11" db="EMBL/GenBank/DDBJ databases">
        <authorList>
            <consortium name="Genoscope - CEA"/>
            <person name="William W."/>
        </authorList>
    </citation>
    <scope>NUCLEOTIDE SEQUENCE</scope>
</reference>
<proteinExistence type="inferred from homology"/>
<feature type="transmembrane region" description="Helical" evidence="8">
    <location>
        <begin position="270"/>
        <end position="288"/>
    </location>
</feature>
<evidence type="ECO:0000256" key="1">
    <source>
        <dbReference type="ARBA" id="ARBA00004141"/>
    </source>
</evidence>
<organism evidence="11 12">
    <name type="scientific">Pelagomonas calceolata</name>
    <dbReference type="NCBI Taxonomy" id="35677"/>
    <lineage>
        <taxon>Eukaryota</taxon>
        <taxon>Sar</taxon>
        <taxon>Stramenopiles</taxon>
        <taxon>Ochrophyta</taxon>
        <taxon>Pelagophyceae</taxon>
        <taxon>Pelagomonadales</taxon>
        <taxon>Pelagomonadaceae</taxon>
        <taxon>Pelagomonas</taxon>
    </lineage>
</organism>
<evidence type="ECO:0000313" key="12">
    <source>
        <dbReference type="Proteomes" id="UP000789595"/>
    </source>
</evidence>
<evidence type="ECO:0000259" key="9">
    <source>
        <dbReference type="Pfam" id="PF00324"/>
    </source>
</evidence>
<keyword evidence="5 8" id="KW-1133">Transmembrane helix</keyword>
<comment type="similarity">
    <text evidence="2">Belongs to the SLC12A transporter family.</text>
</comment>
<dbReference type="PANTHER" id="PTHR11827">
    <property type="entry name" value="SOLUTE CARRIER FAMILY 12, CATION COTRANSPORTERS"/>
    <property type="match status" value="1"/>
</dbReference>